<comment type="similarity">
    <text evidence="1">Belongs to the protein-tyrosine phosphatase family. Non-receptor class myotubularin subfamily.</text>
</comment>
<feature type="binding site" evidence="3">
    <location>
        <begin position="277"/>
        <end position="280"/>
    </location>
    <ligand>
        <name>substrate</name>
    </ligand>
</feature>
<evidence type="ECO:0000256" key="1">
    <source>
        <dbReference type="ARBA" id="ARBA00007471"/>
    </source>
</evidence>
<feature type="domain" description="Myotubularin phosphatase" evidence="5">
    <location>
        <begin position="147"/>
        <end position="428"/>
    </location>
</feature>
<dbReference type="Gramene" id="Zm00001eb039660_T001">
    <property type="protein sequence ID" value="Zm00001eb039660_P001"/>
    <property type="gene ID" value="Zm00001eb039660"/>
</dbReference>
<protein>
    <recommendedName>
        <fullName evidence="5">Myotubularin phosphatase domain-containing protein</fullName>
    </recommendedName>
</protein>
<dbReference type="AlphaFoldDB" id="A0A804LVH6"/>
<organism evidence="6 7">
    <name type="scientific">Zea mays</name>
    <name type="common">Maize</name>
    <dbReference type="NCBI Taxonomy" id="4577"/>
    <lineage>
        <taxon>Eukaryota</taxon>
        <taxon>Viridiplantae</taxon>
        <taxon>Streptophyta</taxon>
        <taxon>Embryophyta</taxon>
        <taxon>Tracheophyta</taxon>
        <taxon>Spermatophyta</taxon>
        <taxon>Magnoliopsida</taxon>
        <taxon>Liliopsida</taxon>
        <taxon>Poales</taxon>
        <taxon>Poaceae</taxon>
        <taxon>PACMAD clade</taxon>
        <taxon>Panicoideae</taxon>
        <taxon>Andropogonodae</taxon>
        <taxon>Andropogoneae</taxon>
        <taxon>Tripsacinae</taxon>
        <taxon>Zea</taxon>
    </lineage>
</organism>
<dbReference type="PROSITE" id="PS00383">
    <property type="entry name" value="TYR_PHOSPHATASE_1"/>
    <property type="match status" value="1"/>
</dbReference>
<reference evidence="6" key="3">
    <citation type="submission" date="2021-05" db="UniProtKB">
        <authorList>
            <consortium name="EnsemblPlants"/>
        </authorList>
    </citation>
    <scope>IDENTIFICATION</scope>
    <source>
        <strain evidence="6">cv. B73</strain>
    </source>
</reference>
<dbReference type="InterPro" id="IPR010569">
    <property type="entry name" value="Myotubularin-like_Pase_dom"/>
</dbReference>
<dbReference type="InterPro" id="IPR030564">
    <property type="entry name" value="Myotubularin"/>
</dbReference>
<name>A0A804LVH6_MAIZE</name>
<evidence type="ECO:0000313" key="7">
    <source>
        <dbReference type="Proteomes" id="UP000007305"/>
    </source>
</evidence>
<keyword evidence="8" id="KW-1267">Proteomics identification</keyword>
<dbReference type="InterPro" id="IPR011993">
    <property type="entry name" value="PH-like_dom_sf"/>
</dbReference>
<evidence type="ECO:0000256" key="2">
    <source>
        <dbReference type="PIRSR" id="PIRSR630564-1"/>
    </source>
</evidence>
<feature type="active site" description="Phosphocysteine intermediate" evidence="2">
    <location>
        <position position="392"/>
    </location>
</feature>
<evidence type="ECO:0000313" key="6">
    <source>
        <dbReference type="EnsemblPlants" id="Zm00001eb039660_P001"/>
    </source>
</evidence>
<proteinExistence type="evidence at protein level"/>
<reference evidence="6" key="2">
    <citation type="submission" date="2019-07" db="EMBL/GenBank/DDBJ databases">
        <authorList>
            <person name="Seetharam A."/>
            <person name="Woodhouse M."/>
            <person name="Cannon E."/>
        </authorList>
    </citation>
    <scope>NUCLEOTIDE SEQUENCE [LARGE SCALE GENOMIC DNA]</scope>
    <source>
        <strain evidence="6">cv. B73</strain>
    </source>
</reference>
<gene>
    <name evidence="6" type="primary">LOC103643201</name>
</gene>
<evidence type="ECO:0007829" key="8">
    <source>
        <dbReference type="PeptideAtlas" id="A0A804LVH6"/>
    </source>
</evidence>
<reference evidence="7" key="1">
    <citation type="submission" date="2015-12" db="EMBL/GenBank/DDBJ databases">
        <title>Update maize B73 reference genome by single molecule sequencing technologies.</title>
        <authorList>
            <consortium name="Maize Genome Sequencing Project"/>
            <person name="Ware D."/>
        </authorList>
    </citation>
    <scope>NUCLEOTIDE SEQUENCE [LARGE SCALE GENOMIC DNA]</scope>
    <source>
        <strain evidence="7">cv. B73</strain>
    </source>
</reference>
<feature type="binding site" evidence="3">
    <location>
        <begin position="302"/>
        <end position="303"/>
    </location>
    <ligand>
        <name>substrate</name>
    </ligand>
</feature>
<evidence type="ECO:0000256" key="4">
    <source>
        <dbReference type="SAM" id="MobiDB-lite"/>
    </source>
</evidence>
<dbReference type="Proteomes" id="UP000007305">
    <property type="component" value="Chromosome 1"/>
</dbReference>
<dbReference type="Pfam" id="PF06602">
    <property type="entry name" value="Myotub-related"/>
    <property type="match status" value="1"/>
</dbReference>
<dbReference type="EnsemblPlants" id="Zm00001eb039660_T001">
    <property type="protein sequence ID" value="Zm00001eb039660_P001"/>
    <property type="gene ID" value="Zm00001eb039660"/>
</dbReference>
<evidence type="ECO:0000259" key="5">
    <source>
        <dbReference type="PROSITE" id="PS51339"/>
    </source>
</evidence>
<dbReference type="SUPFAM" id="SSF52799">
    <property type="entry name" value="(Phosphotyrosine protein) phosphatases II"/>
    <property type="match status" value="1"/>
</dbReference>
<feature type="binding site" evidence="3">
    <location>
        <begin position="392"/>
        <end position="398"/>
    </location>
    <ligand>
        <name>substrate</name>
    </ligand>
</feature>
<feature type="region of interest" description="Disordered" evidence="4">
    <location>
        <begin position="1"/>
        <end position="24"/>
    </location>
</feature>
<accession>A0A804LVH6</accession>
<sequence length="428" mass="47647">MDGSGSWDAIDWNQIEDPRPRRSGQAVKESMDDFLLEDEEVLAQGHGVVLLNNRDAGTLSVTNFRLLFVSQAKKCVIELGTIPLTTIEKLNDDVKLQPLPHLSDKNHPRELLQVIGKDMRIIVFAFIPRTQQKNEVFDALRRYTKPANLRSLPLQGVEEVSLCNEWWRLTRVNSSYSLCSTYPSELIVPRSISDEDLFQASPFRSGKRLPVISWCDPGSGAVLARSSQPMVGLMMNFRNNADEKLVCALSSRTIDEKGSPRKLYIIDARPRANAIANGAKGGGSESSSNYHKSEVLFLGIQNIHTMRESLSRLRDYVDAHGSISSNGSPSAVSVVGDRRNRGSTWGGGNLNSMTSFSSTLGEWLNHIQNILVGASWIAAQISEEAASVLVHCSDGWDRTTQLVSLACLLLDPYYRTFSGFQREWEFQQ</sequence>
<dbReference type="PANTHER" id="PTHR10807">
    <property type="entry name" value="MYOTUBULARIN-RELATED"/>
    <property type="match status" value="1"/>
</dbReference>
<dbReference type="Gene3D" id="2.30.29.30">
    <property type="entry name" value="Pleckstrin-homology domain (PH domain)/Phosphotyrosine-binding domain (PTB)"/>
    <property type="match status" value="1"/>
</dbReference>
<dbReference type="InterPro" id="IPR029021">
    <property type="entry name" value="Prot-tyrosine_phosphatase-like"/>
</dbReference>
<evidence type="ECO:0000256" key="3">
    <source>
        <dbReference type="PIRSR" id="PIRSR630564-2"/>
    </source>
</evidence>
<keyword evidence="7" id="KW-1185">Reference proteome</keyword>
<dbReference type="PANTHER" id="PTHR10807:SF8">
    <property type="entry name" value="PHOSPHATIDYLINOSITOL-3-PHOSPHATE PHOSPHATASE"/>
    <property type="match status" value="1"/>
</dbReference>
<dbReference type="InterPro" id="IPR016130">
    <property type="entry name" value="Tyr_Pase_AS"/>
</dbReference>
<dbReference type="PROSITE" id="PS51339">
    <property type="entry name" value="PPASE_MYOTUBULARIN"/>
    <property type="match status" value="1"/>
</dbReference>
<dbReference type="SUPFAM" id="SSF50729">
    <property type="entry name" value="PH domain-like"/>
    <property type="match status" value="1"/>
</dbReference>
<dbReference type="CDD" id="cd14507">
    <property type="entry name" value="PTP-MTM-like"/>
    <property type="match status" value="1"/>
</dbReference>